<dbReference type="InterPro" id="IPR036764">
    <property type="entry name" value="Peptidase_Prp_sf"/>
</dbReference>
<evidence type="ECO:0000256" key="6">
    <source>
        <dbReference type="ARBA" id="ARBA00044538"/>
    </source>
</evidence>
<evidence type="ECO:0000313" key="7">
    <source>
        <dbReference type="EMBL" id="AEW06448.1"/>
    </source>
</evidence>
<sequence length="105" mass="11108">MIKIRVWRRADGTPTRLLMTGHANRGEYGSDIVCAAASALVETLVMGLTQVVGQAPSGTVDDGKADLTFVAGSSEARAVIDTVFVGLQDLARTAPDAVSWQEFID</sequence>
<dbReference type="GO" id="GO:0006508">
    <property type="term" value="P:proteolysis"/>
    <property type="evidence" value="ECO:0007669"/>
    <property type="project" value="UniProtKB-KW"/>
</dbReference>
<keyword evidence="1" id="KW-0690">Ribosome biogenesis</keyword>
<dbReference type="AlphaFoldDB" id="G8U0A6"/>
<dbReference type="GO" id="GO:0008234">
    <property type="term" value="F:cysteine-type peptidase activity"/>
    <property type="evidence" value="ECO:0007669"/>
    <property type="project" value="UniProtKB-KW"/>
</dbReference>
<proteinExistence type="inferred from homology"/>
<dbReference type="SUPFAM" id="SSF118010">
    <property type="entry name" value="TM1457-like"/>
    <property type="match status" value="1"/>
</dbReference>
<protein>
    <recommendedName>
        <fullName evidence="6">Ribosomal processing cysteine protease Prp</fullName>
    </recommendedName>
</protein>
<organism evidence="7 8">
    <name type="scientific">Sulfobacillus acidophilus (strain ATCC 700253 / DSM 10332 / NAL)</name>
    <dbReference type="NCBI Taxonomy" id="679936"/>
    <lineage>
        <taxon>Bacteria</taxon>
        <taxon>Bacillati</taxon>
        <taxon>Bacillota</taxon>
        <taxon>Clostridia</taxon>
        <taxon>Eubacteriales</taxon>
        <taxon>Clostridiales Family XVII. Incertae Sedis</taxon>
        <taxon>Sulfobacillus</taxon>
    </lineage>
</organism>
<keyword evidence="4" id="KW-0788">Thiol protease</keyword>
<dbReference type="InterPro" id="IPR007422">
    <property type="entry name" value="Peptidase_Prp"/>
</dbReference>
<keyword evidence="8" id="KW-1185">Reference proteome</keyword>
<name>G8U0A6_SULAD</name>
<dbReference type="HOGENOM" id="CLU_140910_1_0_9"/>
<dbReference type="Pfam" id="PF04327">
    <property type="entry name" value="Peptidase_Prp"/>
    <property type="match status" value="1"/>
</dbReference>
<evidence type="ECO:0000256" key="3">
    <source>
        <dbReference type="ARBA" id="ARBA00022801"/>
    </source>
</evidence>
<evidence type="ECO:0000313" key="8">
    <source>
        <dbReference type="Proteomes" id="UP000005439"/>
    </source>
</evidence>
<keyword evidence="3" id="KW-0378">Hydrolase</keyword>
<comment type="similarity">
    <text evidence="5">Belongs to the Prp family.</text>
</comment>
<reference evidence="7 8" key="2">
    <citation type="journal article" date="2012" name="Stand. Genomic Sci.">
        <title>Complete genome sequence of the moderately thermophilic mineral-sulfide-oxidizing firmicute Sulfobacillus acidophilus type strain (NAL(T)).</title>
        <authorList>
            <person name="Anderson I."/>
            <person name="Chertkov O."/>
            <person name="Chen A."/>
            <person name="Saunders E."/>
            <person name="Lapidus A."/>
            <person name="Nolan M."/>
            <person name="Lucas S."/>
            <person name="Hammon N."/>
            <person name="Deshpande S."/>
            <person name="Cheng J.F."/>
            <person name="Han C."/>
            <person name="Tapia R."/>
            <person name="Goodwin L.A."/>
            <person name="Pitluck S."/>
            <person name="Liolios K."/>
            <person name="Pagani I."/>
            <person name="Ivanova N."/>
            <person name="Mikhailova N."/>
            <person name="Pati A."/>
            <person name="Palaniappan K."/>
            <person name="Land M."/>
            <person name="Pan C."/>
            <person name="Rohde M."/>
            <person name="Pukall R."/>
            <person name="Goker M."/>
            <person name="Detter J.C."/>
            <person name="Woyke T."/>
            <person name="Bristow J."/>
            <person name="Eisen J.A."/>
            <person name="Markowitz V."/>
            <person name="Hugenholtz P."/>
            <person name="Kyrpides N.C."/>
            <person name="Klenk H.P."/>
            <person name="Mavromatis K."/>
        </authorList>
    </citation>
    <scope>NUCLEOTIDE SEQUENCE [LARGE SCALE GENOMIC DNA]</scope>
    <source>
        <strain evidence="8">ATCC 700253 / DSM 10332 / NAL</strain>
    </source>
</reference>
<dbReference type="STRING" id="679936.Sulac_2987"/>
<evidence type="ECO:0000256" key="1">
    <source>
        <dbReference type="ARBA" id="ARBA00022517"/>
    </source>
</evidence>
<evidence type="ECO:0000256" key="5">
    <source>
        <dbReference type="ARBA" id="ARBA00044503"/>
    </source>
</evidence>
<dbReference type="Gene3D" id="3.30.70.1490">
    <property type="entry name" value="Cysteine protease Prp"/>
    <property type="match status" value="1"/>
</dbReference>
<reference evidence="8" key="1">
    <citation type="submission" date="2011-12" db="EMBL/GenBank/DDBJ databases">
        <title>The complete genome of chromosome of Sulfobacillus acidophilus DSM 10332.</title>
        <authorList>
            <person name="Lucas S."/>
            <person name="Han J."/>
            <person name="Lapidus A."/>
            <person name="Bruce D."/>
            <person name="Goodwin L."/>
            <person name="Pitluck S."/>
            <person name="Peters L."/>
            <person name="Kyrpides N."/>
            <person name="Mavromatis K."/>
            <person name="Ivanova N."/>
            <person name="Mikhailova N."/>
            <person name="Chertkov O."/>
            <person name="Saunders E."/>
            <person name="Detter J.C."/>
            <person name="Tapia R."/>
            <person name="Han C."/>
            <person name="Land M."/>
            <person name="Hauser L."/>
            <person name="Markowitz V."/>
            <person name="Cheng J.-F."/>
            <person name="Hugenholtz P."/>
            <person name="Woyke T."/>
            <person name="Wu D."/>
            <person name="Pukall R."/>
            <person name="Gehrich-Schroeter G."/>
            <person name="Schneider S."/>
            <person name="Klenk H.-P."/>
            <person name="Eisen J.A."/>
        </authorList>
    </citation>
    <scope>NUCLEOTIDE SEQUENCE [LARGE SCALE GENOMIC DNA]</scope>
    <source>
        <strain evidence="8">ATCC 700253 / DSM 10332 / NAL</strain>
    </source>
</reference>
<dbReference type="Proteomes" id="UP000005439">
    <property type="component" value="Chromosome"/>
</dbReference>
<dbReference type="KEGG" id="sap:Sulac_2987"/>
<keyword evidence="2" id="KW-0645">Protease</keyword>
<gene>
    <name evidence="7" type="ordered locus">Sulac_2987</name>
</gene>
<accession>G8U0A6</accession>
<dbReference type="CDD" id="cd16332">
    <property type="entry name" value="Prp-like"/>
    <property type="match status" value="1"/>
</dbReference>
<dbReference type="PATRIC" id="fig|679936.5.peg.3082"/>
<dbReference type="GO" id="GO:0042254">
    <property type="term" value="P:ribosome biogenesis"/>
    <property type="evidence" value="ECO:0007669"/>
    <property type="project" value="UniProtKB-KW"/>
</dbReference>
<dbReference type="PANTHER" id="PTHR39178:SF1">
    <property type="entry name" value="RIBOSOMAL-PROCESSING CYSTEINE PROTEASE PRP"/>
    <property type="match status" value="1"/>
</dbReference>
<evidence type="ECO:0000256" key="2">
    <source>
        <dbReference type="ARBA" id="ARBA00022670"/>
    </source>
</evidence>
<dbReference type="EMBL" id="CP003179">
    <property type="protein sequence ID" value="AEW06448.1"/>
    <property type="molecule type" value="Genomic_DNA"/>
</dbReference>
<dbReference type="PANTHER" id="PTHR39178">
    <property type="entry name" value="HYPOTHETICAL RIBOSOME-ASSOCIATED PROTEIN"/>
    <property type="match status" value="1"/>
</dbReference>
<evidence type="ECO:0000256" key="4">
    <source>
        <dbReference type="ARBA" id="ARBA00022807"/>
    </source>
</evidence>